<evidence type="ECO:0000259" key="9">
    <source>
        <dbReference type="Pfam" id="PF08743"/>
    </source>
</evidence>
<dbReference type="GO" id="GO:0006281">
    <property type="term" value="P:DNA repair"/>
    <property type="evidence" value="ECO:0007669"/>
    <property type="project" value="UniProtKB-UniRule"/>
</dbReference>
<keyword evidence="5 7" id="KW-0234">DNA repair</keyword>
<feature type="domain" description="Non-structural maintenance of chromosome element 4 C-terminal" evidence="9">
    <location>
        <begin position="321"/>
        <end position="409"/>
    </location>
</feature>
<comment type="similarity">
    <text evidence="2 7">Belongs to the NSE4 family.</text>
</comment>
<reference evidence="10" key="1">
    <citation type="submission" date="2021-01" db="EMBL/GenBank/DDBJ databases">
        <authorList>
            <person name="Corre E."/>
            <person name="Pelletier E."/>
            <person name="Niang G."/>
            <person name="Scheremetjew M."/>
            <person name="Finn R."/>
            <person name="Kale V."/>
            <person name="Holt S."/>
            <person name="Cochrane G."/>
            <person name="Meng A."/>
            <person name="Brown T."/>
            <person name="Cohen L."/>
        </authorList>
    </citation>
    <scope>NUCLEOTIDE SEQUENCE</scope>
    <source>
        <strain evidence="10">SM1012Den-03</strain>
    </source>
</reference>
<dbReference type="PANTHER" id="PTHR16140:SF0">
    <property type="entry name" value="NON-STRUCTURAL MAINTENANCE OF CHROMOSOMES ELEMENT 4"/>
    <property type="match status" value="1"/>
</dbReference>
<keyword evidence="4 7" id="KW-0233">DNA recombination</keyword>
<dbReference type="GO" id="GO:0030915">
    <property type="term" value="C:Smc5-Smc6 complex"/>
    <property type="evidence" value="ECO:0007669"/>
    <property type="project" value="UniProtKB-UniRule"/>
</dbReference>
<gene>
    <name evidence="10" type="ORF">SMAR0320_LOCUS17184</name>
</gene>
<accession>A0A7S2LXM8</accession>
<dbReference type="GO" id="GO:0005634">
    <property type="term" value="C:nucleus"/>
    <property type="evidence" value="ECO:0007669"/>
    <property type="project" value="UniProtKB-SubCell"/>
</dbReference>
<evidence type="ECO:0000256" key="3">
    <source>
        <dbReference type="ARBA" id="ARBA00022763"/>
    </source>
</evidence>
<evidence type="ECO:0000256" key="5">
    <source>
        <dbReference type="ARBA" id="ARBA00023204"/>
    </source>
</evidence>
<evidence type="ECO:0000256" key="1">
    <source>
        <dbReference type="ARBA" id="ARBA00004123"/>
    </source>
</evidence>
<protein>
    <recommendedName>
        <fullName evidence="7">Non-structural maintenance of chromosomes element 4</fullName>
    </recommendedName>
</protein>
<dbReference type="InterPro" id="IPR027786">
    <property type="entry name" value="Nse4/EID"/>
</dbReference>
<sequence length="428" mass="48594">MAKRSPTDSTEVAIESENRVNGSDNASADEMDDEVHQQQRQRKKDKKKKKKRKVRIMTASGQTDADRRVLRRRQRELLNDISFDAPAAAASAGGGGNNDSEEDDNEKPKQSGLRSWREKNNELWDNVRYTREAVLDSENMDLISSKAAREVEKIIQVPRYDAITLAQNLVKKGSTRTGGINQFNWAGLGFQVGVCFSSLPSNCSFLYGPLDAEYTPKERKKAERKKKSLEVEEELQNLEETRPENMNQGKKKEGDGNELSAVEQHIHTITHTLKQRSKEELKNAKELVGPYLTHLKREEGIRDEKKLDKKQTEFMREARKVDAVNCLFNPQSFTQTVENIFHFSFTVKEGKSEIKTRGVKEAEEYGLEPGPVVVKKETEENTPAPKQAIVALNMKDWQDMCAAYSVEESDIPHRGGETPAKKRARKSK</sequence>
<dbReference type="AlphaFoldDB" id="A0A7S2LXM8"/>
<feature type="region of interest" description="Disordered" evidence="8">
    <location>
        <begin position="407"/>
        <end position="428"/>
    </location>
</feature>
<proteinExistence type="inferred from homology"/>
<evidence type="ECO:0000256" key="6">
    <source>
        <dbReference type="ARBA" id="ARBA00023242"/>
    </source>
</evidence>
<evidence type="ECO:0000256" key="8">
    <source>
        <dbReference type="SAM" id="MobiDB-lite"/>
    </source>
</evidence>
<comment type="function">
    <text evidence="7">Component of the SMC5-SMC6 complex, that promotes sister chromatid alignment after DNA damage and facilitates double-stranded DNA breaks (DSBs) repair via homologous recombination between sister chromatids.</text>
</comment>
<evidence type="ECO:0000256" key="4">
    <source>
        <dbReference type="ARBA" id="ARBA00023172"/>
    </source>
</evidence>
<feature type="region of interest" description="Disordered" evidence="8">
    <location>
        <begin position="216"/>
        <end position="256"/>
    </location>
</feature>
<dbReference type="InterPro" id="IPR014854">
    <property type="entry name" value="Nse4_C"/>
</dbReference>
<feature type="region of interest" description="Disordered" evidence="8">
    <location>
        <begin position="1"/>
        <end position="117"/>
    </location>
</feature>
<evidence type="ECO:0000256" key="2">
    <source>
        <dbReference type="ARBA" id="ARBA00008997"/>
    </source>
</evidence>
<dbReference type="Pfam" id="PF08743">
    <property type="entry name" value="Nse4_C"/>
    <property type="match status" value="1"/>
</dbReference>
<comment type="subcellular location">
    <subcellularLocation>
        <location evidence="1 7">Nucleus</location>
    </subcellularLocation>
</comment>
<dbReference type="EMBL" id="HBGZ01024221">
    <property type="protein sequence ID" value="CAD9619411.1"/>
    <property type="molecule type" value="Transcribed_RNA"/>
</dbReference>
<keyword evidence="3 7" id="KW-0227">DNA damage</keyword>
<keyword evidence="6 7" id="KW-0539">Nucleus</keyword>
<evidence type="ECO:0000313" key="10">
    <source>
        <dbReference type="EMBL" id="CAD9619411.1"/>
    </source>
</evidence>
<name>A0A7S2LXM8_9STRA</name>
<dbReference type="PANTHER" id="PTHR16140">
    <property type="entry name" value="NON-STRUCTURAL MAINTENANCE OF CHROMOSOMES ELEMENT 4"/>
    <property type="match status" value="1"/>
</dbReference>
<feature type="compositionally biased region" description="Basic and acidic residues" evidence="8">
    <location>
        <begin position="410"/>
        <end position="420"/>
    </location>
</feature>
<feature type="compositionally biased region" description="Basic residues" evidence="8">
    <location>
        <begin position="39"/>
        <end position="55"/>
    </location>
</feature>
<evidence type="ECO:0000256" key="7">
    <source>
        <dbReference type="RuleBase" id="RU365071"/>
    </source>
</evidence>
<organism evidence="10">
    <name type="scientific">Skeletonema marinoi</name>
    <dbReference type="NCBI Taxonomy" id="267567"/>
    <lineage>
        <taxon>Eukaryota</taxon>
        <taxon>Sar</taxon>
        <taxon>Stramenopiles</taxon>
        <taxon>Ochrophyta</taxon>
        <taxon>Bacillariophyta</taxon>
        <taxon>Coscinodiscophyceae</taxon>
        <taxon>Thalassiosirophycidae</taxon>
        <taxon>Thalassiosirales</taxon>
        <taxon>Skeletonemataceae</taxon>
        <taxon>Skeletonema</taxon>
        <taxon>Skeletonema marinoi-dohrnii complex</taxon>
    </lineage>
</organism>
<dbReference type="GO" id="GO:0006310">
    <property type="term" value="P:DNA recombination"/>
    <property type="evidence" value="ECO:0007669"/>
    <property type="project" value="UniProtKB-UniRule"/>
</dbReference>
<comment type="subunit">
    <text evidence="7">Component of the SMC5-SMC6 complex.</text>
</comment>